<dbReference type="PANTHER" id="PTHR11757">
    <property type="entry name" value="PROTEASE FAMILY S9A OLIGOPEPTIDASE"/>
    <property type="match status" value="1"/>
</dbReference>
<dbReference type="Pfam" id="PF00326">
    <property type="entry name" value="Peptidase_S9"/>
    <property type="match status" value="1"/>
</dbReference>
<dbReference type="Proteomes" id="UP001418222">
    <property type="component" value="Unassembled WGS sequence"/>
</dbReference>
<keyword evidence="11" id="KW-1185">Reference proteome</keyword>
<dbReference type="Gene3D" id="3.40.50.1820">
    <property type="entry name" value="alpha/beta hydrolase"/>
    <property type="match status" value="1"/>
</dbReference>
<dbReference type="Pfam" id="PF02897">
    <property type="entry name" value="Peptidase_S9_N"/>
    <property type="match status" value="1"/>
</dbReference>
<dbReference type="PANTHER" id="PTHR11757:SF19">
    <property type="entry name" value="PROLYL ENDOPEPTIDASE-LIKE"/>
    <property type="match status" value="1"/>
</dbReference>
<evidence type="ECO:0000313" key="10">
    <source>
        <dbReference type="EMBL" id="KAK8923589.1"/>
    </source>
</evidence>
<evidence type="ECO:0000256" key="2">
    <source>
        <dbReference type="ARBA" id="ARBA00022670"/>
    </source>
</evidence>
<feature type="domain" description="Peptidase S9 prolyl oligopeptidase catalytic" evidence="8">
    <location>
        <begin position="369"/>
        <end position="509"/>
    </location>
</feature>
<keyword evidence="4 6" id="KW-0720">Serine protease</keyword>
<organism evidence="10 11">
    <name type="scientific">Platanthera zijinensis</name>
    <dbReference type="NCBI Taxonomy" id="2320716"/>
    <lineage>
        <taxon>Eukaryota</taxon>
        <taxon>Viridiplantae</taxon>
        <taxon>Streptophyta</taxon>
        <taxon>Embryophyta</taxon>
        <taxon>Tracheophyta</taxon>
        <taxon>Spermatophyta</taxon>
        <taxon>Magnoliopsida</taxon>
        <taxon>Liliopsida</taxon>
        <taxon>Asparagales</taxon>
        <taxon>Orchidaceae</taxon>
        <taxon>Orchidoideae</taxon>
        <taxon>Orchideae</taxon>
        <taxon>Orchidinae</taxon>
        <taxon>Platanthera</taxon>
    </lineage>
</organism>
<evidence type="ECO:0000256" key="1">
    <source>
        <dbReference type="ARBA" id="ARBA00005228"/>
    </source>
</evidence>
<dbReference type="InterPro" id="IPR051543">
    <property type="entry name" value="Serine_Peptidase_S9A"/>
</dbReference>
<feature type="domain" description="Peptidase S9A N-terminal" evidence="9">
    <location>
        <begin position="6"/>
        <end position="306"/>
    </location>
</feature>
<dbReference type="InterPro" id="IPR002470">
    <property type="entry name" value="Peptidase_S9A"/>
</dbReference>
<evidence type="ECO:0000256" key="5">
    <source>
        <dbReference type="ARBA" id="ARBA00045448"/>
    </source>
</evidence>
<dbReference type="GO" id="GO:0004252">
    <property type="term" value="F:serine-type endopeptidase activity"/>
    <property type="evidence" value="ECO:0007669"/>
    <property type="project" value="UniProtKB-UniRule"/>
</dbReference>
<dbReference type="GO" id="GO:0005829">
    <property type="term" value="C:cytosol"/>
    <property type="evidence" value="ECO:0007669"/>
    <property type="project" value="TreeGrafter"/>
</dbReference>
<comment type="function">
    <text evidence="5">Serine peptidase whose precise substrate specificity remains unclear. Does not cleave peptides after a arginine or lysine residue. Regulates trans-Golgi network morphology and sorting by regulating the membrane binding of the AP-1 complex. May play a role in the regulation of synaptic vesicle exocytosis.</text>
</comment>
<evidence type="ECO:0000256" key="6">
    <source>
        <dbReference type="RuleBase" id="RU368024"/>
    </source>
</evidence>
<dbReference type="GO" id="GO:0006508">
    <property type="term" value="P:proteolysis"/>
    <property type="evidence" value="ECO:0007669"/>
    <property type="project" value="UniProtKB-KW"/>
</dbReference>
<keyword evidence="7" id="KW-0472">Membrane</keyword>
<evidence type="ECO:0000259" key="8">
    <source>
        <dbReference type="Pfam" id="PF00326"/>
    </source>
</evidence>
<evidence type="ECO:0000259" key="9">
    <source>
        <dbReference type="Pfam" id="PF02897"/>
    </source>
</evidence>
<proteinExistence type="inferred from homology"/>
<keyword evidence="3 6" id="KW-0378">Hydrolase</keyword>
<protein>
    <recommendedName>
        <fullName evidence="6">Prolyl endopeptidase</fullName>
        <ecNumber evidence="6">3.4.21.-</ecNumber>
    </recommendedName>
</protein>
<gene>
    <name evidence="10" type="ORF">KSP39_PZI019841</name>
</gene>
<keyword evidence="7" id="KW-0812">Transmembrane</keyword>
<dbReference type="InterPro" id="IPR023302">
    <property type="entry name" value="Pept_S9A_N"/>
</dbReference>
<evidence type="ECO:0000256" key="3">
    <source>
        <dbReference type="ARBA" id="ARBA00022801"/>
    </source>
</evidence>
<dbReference type="SUPFAM" id="SSF53474">
    <property type="entry name" value="alpha/beta-Hydrolases"/>
    <property type="match status" value="1"/>
</dbReference>
<evidence type="ECO:0000313" key="11">
    <source>
        <dbReference type="Proteomes" id="UP001418222"/>
    </source>
</evidence>
<dbReference type="EMBL" id="JBBWWQ010000017">
    <property type="protein sequence ID" value="KAK8923589.1"/>
    <property type="molecule type" value="Genomic_DNA"/>
</dbReference>
<keyword evidence="2 6" id="KW-0645">Protease</keyword>
<evidence type="ECO:0000256" key="4">
    <source>
        <dbReference type="ARBA" id="ARBA00022825"/>
    </source>
</evidence>
<dbReference type="SUPFAM" id="SSF50993">
    <property type="entry name" value="Peptidase/esterase 'gauge' domain"/>
    <property type="match status" value="1"/>
</dbReference>
<reference evidence="10 11" key="1">
    <citation type="journal article" date="2022" name="Nat. Plants">
        <title>Genomes of leafy and leafless Platanthera orchids illuminate the evolution of mycoheterotrophy.</title>
        <authorList>
            <person name="Li M.H."/>
            <person name="Liu K.W."/>
            <person name="Li Z."/>
            <person name="Lu H.C."/>
            <person name="Ye Q.L."/>
            <person name="Zhang D."/>
            <person name="Wang J.Y."/>
            <person name="Li Y.F."/>
            <person name="Zhong Z.M."/>
            <person name="Liu X."/>
            <person name="Yu X."/>
            <person name="Liu D.K."/>
            <person name="Tu X.D."/>
            <person name="Liu B."/>
            <person name="Hao Y."/>
            <person name="Liao X.Y."/>
            <person name="Jiang Y.T."/>
            <person name="Sun W.H."/>
            <person name="Chen J."/>
            <person name="Chen Y.Q."/>
            <person name="Ai Y."/>
            <person name="Zhai J.W."/>
            <person name="Wu S.S."/>
            <person name="Zhou Z."/>
            <person name="Hsiao Y.Y."/>
            <person name="Wu W.L."/>
            <person name="Chen Y.Y."/>
            <person name="Lin Y.F."/>
            <person name="Hsu J.L."/>
            <person name="Li C.Y."/>
            <person name="Wang Z.W."/>
            <person name="Zhao X."/>
            <person name="Zhong W.Y."/>
            <person name="Ma X.K."/>
            <person name="Ma L."/>
            <person name="Huang J."/>
            <person name="Chen G.Z."/>
            <person name="Huang M.Z."/>
            <person name="Huang L."/>
            <person name="Peng D.H."/>
            <person name="Luo Y.B."/>
            <person name="Zou S.Q."/>
            <person name="Chen S.P."/>
            <person name="Lan S."/>
            <person name="Tsai W.C."/>
            <person name="Van de Peer Y."/>
            <person name="Liu Z.J."/>
        </authorList>
    </citation>
    <scope>NUCLEOTIDE SEQUENCE [LARGE SCALE GENOMIC DNA]</scope>
    <source>
        <strain evidence="10">Lor287</strain>
    </source>
</reference>
<feature type="transmembrane region" description="Helical" evidence="7">
    <location>
        <begin position="517"/>
        <end position="538"/>
    </location>
</feature>
<keyword evidence="7" id="KW-1133">Transmembrane helix</keyword>
<accession>A0AAP0FY27</accession>
<name>A0AAP0FY27_9ASPA</name>
<dbReference type="PRINTS" id="PR00862">
    <property type="entry name" value="PROLIGOPTASE"/>
</dbReference>
<comment type="similarity">
    <text evidence="1 6">Belongs to the peptidase S9A family.</text>
</comment>
<dbReference type="AlphaFoldDB" id="A0AAP0FY27"/>
<sequence>MPTGPEAPTEHVILDENIRAQGHEYYYLGAFRPSPNNKLIAYAEDTKGDGIHTVYVIDADKGTAIGNPLKGVTSNIEWAGDDALVYITMDESHRYQKVWSHKLLSDQSSDLCLYHEKNDTFSVYVYASESKQYLFVQSWSDNTQFIMYLDVYKQEGGLMTLTPRIYGIQTKASHNRNHFFIKRTSDELFNSELVYCLIDNPSETHILIPHRESVKIQDFQLFSGYVAIYEMENALQKVTVYSLPQMGEEIGPLQNGRAIDFVDPIYSVYTEESQFSSNILRFTYSSMKTPQSVYDYDMTSGISVLKKIRPVPGGFESSDYLTERKWAVSTDSTKVPISILYKKNLVKLDGFDPLSMHGLGSYGASLSPSFDPYVFSLVDRGFVYAIAHIRGGGEMGRKWHEDGMLLNKRNTFTDFIACAEYLIENKYGSKEKLCISGSSAGGLLIGAVLNMRPDLFKAAVLDYPFVDVVTSLLDPTIPSTTGQWEELGDPRKEEYYYYIKSYSPVDNVSTCIDFGKLIRIFFVFHVTIYIFDFLLMIIKVTNCRYYNHLTYFV</sequence>
<dbReference type="InterPro" id="IPR029058">
    <property type="entry name" value="AB_hydrolase_fold"/>
</dbReference>
<comment type="caution">
    <text evidence="10">The sequence shown here is derived from an EMBL/GenBank/DDBJ whole genome shotgun (WGS) entry which is preliminary data.</text>
</comment>
<evidence type="ECO:0000256" key="7">
    <source>
        <dbReference type="SAM" id="Phobius"/>
    </source>
</evidence>
<dbReference type="InterPro" id="IPR001375">
    <property type="entry name" value="Peptidase_S9_cat"/>
</dbReference>
<dbReference type="EC" id="3.4.21.-" evidence="6"/>
<dbReference type="Gene3D" id="2.130.10.120">
    <property type="entry name" value="Prolyl oligopeptidase, N-terminal domain"/>
    <property type="match status" value="1"/>
</dbReference>